<proteinExistence type="predicted"/>
<gene>
    <name evidence="2" type="ORF">OCBIM_22008041mg</name>
</gene>
<feature type="chain" id="PRO_5005583959" evidence="1">
    <location>
        <begin position="22"/>
        <end position="60"/>
    </location>
</feature>
<evidence type="ECO:0000256" key="1">
    <source>
        <dbReference type="SAM" id="SignalP"/>
    </source>
</evidence>
<name>A0A0L8HRC3_OCTBM</name>
<reference evidence="2" key="1">
    <citation type="submission" date="2015-07" db="EMBL/GenBank/DDBJ databases">
        <title>MeaNS - Measles Nucleotide Surveillance Program.</title>
        <authorList>
            <person name="Tran T."/>
            <person name="Druce J."/>
        </authorList>
    </citation>
    <scope>NUCLEOTIDE SEQUENCE</scope>
    <source>
        <strain evidence="2">UCB-OBI-ISO-001</strain>
        <tissue evidence="2">Gonad</tissue>
    </source>
</reference>
<evidence type="ECO:0000313" key="2">
    <source>
        <dbReference type="EMBL" id="KOF91818.1"/>
    </source>
</evidence>
<sequence length="60" mass="6731">MSPLKFPGLFWAVLLLDLASHTPENVFLQAERVCLQEVEPILDVVSQLDFEILIFASAIC</sequence>
<feature type="signal peptide" evidence="1">
    <location>
        <begin position="1"/>
        <end position="21"/>
    </location>
</feature>
<organism evidence="2">
    <name type="scientific">Octopus bimaculoides</name>
    <name type="common">California two-spotted octopus</name>
    <dbReference type="NCBI Taxonomy" id="37653"/>
    <lineage>
        <taxon>Eukaryota</taxon>
        <taxon>Metazoa</taxon>
        <taxon>Spiralia</taxon>
        <taxon>Lophotrochozoa</taxon>
        <taxon>Mollusca</taxon>
        <taxon>Cephalopoda</taxon>
        <taxon>Coleoidea</taxon>
        <taxon>Octopodiformes</taxon>
        <taxon>Octopoda</taxon>
        <taxon>Incirrata</taxon>
        <taxon>Octopodidae</taxon>
        <taxon>Octopus</taxon>
    </lineage>
</organism>
<keyword evidence="1" id="KW-0732">Signal</keyword>
<dbReference type="EMBL" id="KQ417475">
    <property type="protein sequence ID" value="KOF91818.1"/>
    <property type="molecule type" value="Genomic_DNA"/>
</dbReference>
<protein>
    <submittedName>
        <fullName evidence="2">Uncharacterized protein</fullName>
    </submittedName>
</protein>
<accession>A0A0L8HRC3</accession>
<dbReference type="AlphaFoldDB" id="A0A0L8HRC3"/>